<accession>A0A347UKC7</accession>
<organism evidence="2 3">
    <name type="scientific">Profundibacter amoris</name>
    <dbReference type="NCBI Taxonomy" id="2171755"/>
    <lineage>
        <taxon>Bacteria</taxon>
        <taxon>Pseudomonadati</taxon>
        <taxon>Pseudomonadota</taxon>
        <taxon>Alphaproteobacteria</taxon>
        <taxon>Rhodobacterales</taxon>
        <taxon>Paracoccaceae</taxon>
        <taxon>Profundibacter</taxon>
    </lineage>
</organism>
<keyword evidence="2" id="KW-0862">Zinc</keyword>
<dbReference type="OrthoDB" id="7391570at2"/>
<proteinExistence type="predicted"/>
<evidence type="ECO:0000313" key="3">
    <source>
        <dbReference type="Proteomes" id="UP000261704"/>
    </source>
</evidence>
<dbReference type="Gene3D" id="2.60.260.40">
    <property type="entry name" value="q5lls5 like domains"/>
    <property type="match status" value="1"/>
</dbReference>
<protein>
    <submittedName>
        <fullName evidence="2">Zinc-finger domain-containing protein</fullName>
    </submittedName>
</protein>
<keyword evidence="3" id="KW-1185">Reference proteome</keyword>
<dbReference type="EMBL" id="CP032125">
    <property type="protein sequence ID" value="AXX99305.1"/>
    <property type="molecule type" value="Genomic_DNA"/>
</dbReference>
<name>A0A347UKC7_9RHOB</name>
<dbReference type="GO" id="GO:0008270">
    <property type="term" value="F:zinc ion binding"/>
    <property type="evidence" value="ECO:0007669"/>
    <property type="project" value="UniProtKB-KW"/>
</dbReference>
<sequence>MTTEAPETVIVDKYRISCDGGGANGHPKVWLQIPSEQGWVECPYCDTKFIHSDYVKND</sequence>
<gene>
    <name evidence="2" type="ORF">BAR1_16015</name>
</gene>
<dbReference type="InterPro" id="IPR019401">
    <property type="entry name" value="Znf_CHCC"/>
</dbReference>
<feature type="domain" description="Zinc finger CHCC-type" evidence="1">
    <location>
        <begin position="15"/>
        <end position="49"/>
    </location>
</feature>
<dbReference type="Proteomes" id="UP000261704">
    <property type="component" value="Chromosome"/>
</dbReference>
<keyword evidence="2" id="KW-0863">Zinc-finger</keyword>
<evidence type="ECO:0000259" key="1">
    <source>
        <dbReference type="Pfam" id="PF10276"/>
    </source>
</evidence>
<dbReference type="AlphaFoldDB" id="A0A347UKC7"/>
<dbReference type="Pfam" id="PF10276">
    <property type="entry name" value="zf-CHCC"/>
    <property type="match status" value="1"/>
</dbReference>
<dbReference type="KEGG" id="pamo:BAR1_16015"/>
<dbReference type="RefSeq" id="WP_118943957.1">
    <property type="nucleotide sequence ID" value="NZ_CP032125.1"/>
</dbReference>
<keyword evidence="2" id="KW-0479">Metal-binding</keyword>
<evidence type="ECO:0000313" key="2">
    <source>
        <dbReference type="EMBL" id="AXX99305.1"/>
    </source>
</evidence>
<reference evidence="2 3" key="1">
    <citation type="submission" date="2018-09" db="EMBL/GenBank/DDBJ databases">
        <title>Profundibacter amoris BAR1 gen. nov., sp. nov., a new member of the Roseobacter clade isolated at Lokis Castle Vent Field on the Arctic Mid-Oceanic Ridge.</title>
        <authorList>
            <person name="Le Moine Bauer S."/>
            <person name="Sjoeberg A.G."/>
            <person name="L'Haridon S."/>
            <person name="Stokke R."/>
            <person name="Roalkvam I."/>
            <person name="Steen I.H."/>
            <person name="Dahle H."/>
        </authorList>
    </citation>
    <scope>NUCLEOTIDE SEQUENCE [LARGE SCALE GENOMIC DNA]</scope>
    <source>
        <strain evidence="2 3">BAR1</strain>
    </source>
</reference>